<dbReference type="EC" id="3.6.3.-" evidence="4"/>
<dbReference type="SMART" id="SM00382">
    <property type="entry name" value="AAA"/>
    <property type="match status" value="1"/>
</dbReference>
<dbReference type="OrthoDB" id="3266715at2"/>
<dbReference type="Pfam" id="PF00005">
    <property type="entry name" value="ABC_tran"/>
    <property type="match status" value="1"/>
</dbReference>
<dbReference type="GO" id="GO:0005886">
    <property type="term" value="C:plasma membrane"/>
    <property type="evidence" value="ECO:0007669"/>
    <property type="project" value="TreeGrafter"/>
</dbReference>
<dbReference type="SUPFAM" id="SSF52540">
    <property type="entry name" value="P-loop containing nucleoside triphosphate hydrolases"/>
    <property type="match status" value="1"/>
</dbReference>
<dbReference type="EMBL" id="LR134476">
    <property type="protein sequence ID" value="VEI13185.1"/>
    <property type="molecule type" value="Genomic_DNA"/>
</dbReference>
<keyword evidence="4" id="KW-0378">Hydrolase</keyword>
<dbReference type="PANTHER" id="PTHR24220:SF659">
    <property type="entry name" value="TRANSPORTER, PUTATIVE-RELATED"/>
    <property type="match status" value="1"/>
</dbReference>
<dbReference type="InterPro" id="IPR015854">
    <property type="entry name" value="ABC_transpr_LolD-like"/>
</dbReference>
<sequence length="211" mass="22696">MTPLLEVQDLTCSIPDRTLFSNLNFSVGERESVAIVGRSGTGKSTLLAAIMGLRDVDSGDIKICGESIVSAPAAKKLNIRREKIGMVHQDGQLIDELTATENVAVALMLTQHPQPNLWEHAEKTLRNVGVPPNTLASELSGGEIQRTALARALASEPRIILADEPTGSLDMQTRDEVMEHLFAATHTYNAALVIVTHDPEVAAQADRAISL</sequence>
<gene>
    <name evidence="4" type="primary">lolD_2</name>
    <name evidence="4" type="ORF">NCTC13354_00893</name>
</gene>
<organism evidence="4 5">
    <name type="scientific">Trueperella bialowiezensis</name>
    <dbReference type="NCBI Taxonomy" id="312285"/>
    <lineage>
        <taxon>Bacteria</taxon>
        <taxon>Bacillati</taxon>
        <taxon>Actinomycetota</taxon>
        <taxon>Actinomycetes</taxon>
        <taxon>Actinomycetales</taxon>
        <taxon>Actinomycetaceae</taxon>
        <taxon>Trueperella</taxon>
    </lineage>
</organism>
<dbReference type="PROSITE" id="PS50893">
    <property type="entry name" value="ABC_TRANSPORTER_2"/>
    <property type="match status" value="1"/>
</dbReference>
<dbReference type="Gene3D" id="3.40.50.300">
    <property type="entry name" value="P-loop containing nucleotide triphosphate hydrolases"/>
    <property type="match status" value="1"/>
</dbReference>
<keyword evidence="5" id="KW-1185">Reference proteome</keyword>
<dbReference type="PANTHER" id="PTHR24220">
    <property type="entry name" value="IMPORT ATP-BINDING PROTEIN"/>
    <property type="match status" value="1"/>
</dbReference>
<proteinExistence type="predicted"/>
<dbReference type="GO" id="GO:0022857">
    <property type="term" value="F:transmembrane transporter activity"/>
    <property type="evidence" value="ECO:0007669"/>
    <property type="project" value="TreeGrafter"/>
</dbReference>
<dbReference type="KEGG" id="tbw:NCTC13354_00893"/>
<evidence type="ECO:0000256" key="1">
    <source>
        <dbReference type="ARBA" id="ARBA00022741"/>
    </source>
</evidence>
<reference evidence="4 5" key="1">
    <citation type="submission" date="2018-12" db="EMBL/GenBank/DDBJ databases">
        <authorList>
            <consortium name="Pathogen Informatics"/>
        </authorList>
    </citation>
    <scope>NUCLEOTIDE SEQUENCE [LARGE SCALE GENOMIC DNA]</scope>
    <source>
        <strain evidence="4 5">NCTC13354</strain>
    </source>
</reference>
<keyword evidence="1" id="KW-0547">Nucleotide-binding</keyword>
<dbReference type="GO" id="GO:0005524">
    <property type="term" value="F:ATP binding"/>
    <property type="evidence" value="ECO:0007669"/>
    <property type="project" value="UniProtKB-KW"/>
</dbReference>
<evidence type="ECO:0000313" key="4">
    <source>
        <dbReference type="EMBL" id="VEI13185.1"/>
    </source>
</evidence>
<dbReference type="Proteomes" id="UP000269542">
    <property type="component" value="Chromosome"/>
</dbReference>
<dbReference type="InterPro" id="IPR003593">
    <property type="entry name" value="AAA+_ATPase"/>
</dbReference>
<evidence type="ECO:0000259" key="3">
    <source>
        <dbReference type="PROSITE" id="PS50893"/>
    </source>
</evidence>
<evidence type="ECO:0000256" key="2">
    <source>
        <dbReference type="ARBA" id="ARBA00022840"/>
    </source>
</evidence>
<dbReference type="AlphaFoldDB" id="A0A3S4VT75"/>
<dbReference type="InterPro" id="IPR003439">
    <property type="entry name" value="ABC_transporter-like_ATP-bd"/>
</dbReference>
<evidence type="ECO:0000313" key="5">
    <source>
        <dbReference type="Proteomes" id="UP000269542"/>
    </source>
</evidence>
<keyword evidence="2 4" id="KW-0067">ATP-binding</keyword>
<feature type="domain" description="ABC transporter" evidence="3">
    <location>
        <begin position="5"/>
        <end position="211"/>
    </location>
</feature>
<dbReference type="InterPro" id="IPR027417">
    <property type="entry name" value="P-loop_NTPase"/>
</dbReference>
<accession>A0A3S4VT75</accession>
<protein>
    <submittedName>
        <fullName evidence="4">Lipoprotein-releasing system ATP-binding protein LolD</fullName>
        <ecNumber evidence="4">3.6.3.-</ecNumber>
    </submittedName>
</protein>
<name>A0A3S4VT75_9ACTO</name>
<keyword evidence="4" id="KW-0449">Lipoprotein</keyword>
<dbReference type="RefSeq" id="WP_126416327.1">
    <property type="nucleotide sequence ID" value="NZ_LR134476.1"/>
</dbReference>
<dbReference type="GO" id="GO:0016887">
    <property type="term" value="F:ATP hydrolysis activity"/>
    <property type="evidence" value="ECO:0007669"/>
    <property type="project" value="InterPro"/>
</dbReference>